<gene>
    <name evidence="2" type="ORF">GCM10010185_00560</name>
</gene>
<comment type="caution">
    <text evidence="2">The sequence shown here is derived from an EMBL/GenBank/DDBJ whole genome shotgun (WGS) entry which is preliminary data.</text>
</comment>
<feature type="compositionally biased region" description="Basic and acidic residues" evidence="1">
    <location>
        <begin position="50"/>
        <end position="63"/>
    </location>
</feature>
<organism evidence="2 3">
    <name type="scientific">Saccharothrix coeruleofusca</name>
    <dbReference type="NCBI Taxonomy" id="33919"/>
    <lineage>
        <taxon>Bacteria</taxon>
        <taxon>Bacillati</taxon>
        <taxon>Actinomycetota</taxon>
        <taxon>Actinomycetes</taxon>
        <taxon>Pseudonocardiales</taxon>
        <taxon>Pseudonocardiaceae</taxon>
        <taxon>Saccharothrix</taxon>
    </lineage>
</organism>
<evidence type="ECO:0008006" key="4">
    <source>
        <dbReference type="Google" id="ProtNLM"/>
    </source>
</evidence>
<reference evidence="2" key="1">
    <citation type="journal article" date="2014" name="Int. J. Syst. Evol. Microbiol.">
        <title>Complete genome sequence of Corynebacterium casei LMG S-19264T (=DSM 44701T), isolated from a smear-ripened cheese.</title>
        <authorList>
            <consortium name="US DOE Joint Genome Institute (JGI-PGF)"/>
            <person name="Walter F."/>
            <person name="Albersmeier A."/>
            <person name="Kalinowski J."/>
            <person name="Ruckert C."/>
        </authorList>
    </citation>
    <scope>NUCLEOTIDE SEQUENCE</scope>
    <source>
        <strain evidence="2">JCM 3313</strain>
    </source>
</reference>
<sequence length="130" mass="14181">MRDVVARQLALSERLVELMRRQLDALAEGGSAPAAALPTPPLPTAAPPVIRERPTAARPEPAHDLPSSTGSSCDFSLYFFGDCPEQDASDKYALINATTEFADRHDFHAVWLPERHFHSFGALFPSPRAA</sequence>
<evidence type="ECO:0000313" key="2">
    <source>
        <dbReference type="EMBL" id="GGP34036.1"/>
    </source>
</evidence>
<feature type="region of interest" description="Disordered" evidence="1">
    <location>
        <begin position="29"/>
        <end position="68"/>
    </location>
</feature>
<reference evidence="2" key="2">
    <citation type="submission" date="2020-09" db="EMBL/GenBank/DDBJ databases">
        <authorList>
            <person name="Sun Q."/>
            <person name="Ohkuma M."/>
        </authorList>
    </citation>
    <scope>NUCLEOTIDE SEQUENCE</scope>
    <source>
        <strain evidence="2">JCM 3313</strain>
    </source>
</reference>
<dbReference type="GO" id="GO:0016705">
    <property type="term" value="F:oxidoreductase activity, acting on paired donors, with incorporation or reduction of molecular oxygen"/>
    <property type="evidence" value="ECO:0007669"/>
    <property type="project" value="InterPro"/>
</dbReference>
<accession>A0A918AGI8</accession>
<evidence type="ECO:0000313" key="3">
    <source>
        <dbReference type="Proteomes" id="UP000639606"/>
    </source>
</evidence>
<dbReference type="AlphaFoldDB" id="A0A918AGI8"/>
<dbReference type="Gene3D" id="3.20.20.30">
    <property type="entry name" value="Luciferase-like domain"/>
    <property type="match status" value="1"/>
</dbReference>
<name>A0A918AGI8_9PSEU</name>
<dbReference type="SUPFAM" id="SSF51679">
    <property type="entry name" value="Bacterial luciferase-like"/>
    <property type="match status" value="1"/>
</dbReference>
<proteinExistence type="predicted"/>
<protein>
    <recommendedName>
        <fullName evidence="4">Luciferase-like monooxygenase</fullName>
    </recommendedName>
</protein>
<dbReference type="Proteomes" id="UP000639606">
    <property type="component" value="Unassembled WGS sequence"/>
</dbReference>
<dbReference type="RefSeq" id="WP_189220988.1">
    <property type="nucleotide sequence ID" value="NZ_BMRG01000001.1"/>
</dbReference>
<dbReference type="InterPro" id="IPR036661">
    <property type="entry name" value="Luciferase-like_sf"/>
</dbReference>
<evidence type="ECO:0000256" key="1">
    <source>
        <dbReference type="SAM" id="MobiDB-lite"/>
    </source>
</evidence>
<keyword evidence="3" id="KW-1185">Reference proteome</keyword>
<dbReference type="EMBL" id="BMRG01000001">
    <property type="protein sequence ID" value="GGP34036.1"/>
    <property type="molecule type" value="Genomic_DNA"/>
</dbReference>